<proteinExistence type="inferred from homology"/>
<dbReference type="GO" id="GO:0003680">
    <property type="term" value="F:minor groove of adenine-thymine-rich DNA binding"/>
    <property type="evidence" value="ECO:0007669"/>
    <property type="project" value="TreeGrafter"/>
</dbReference>
<reference evidence="9 10" key="1">
    <citation type="submission" date="2018-06" db="EMBL/GenBank/DDBJ databases">
        <authorList>
            <consortium name="Pathogen Informatics"/>
            <person name="Doyle S."/>
        </authorList>
    </citation>
    <scope>NUCLEOTIDE SEQUENCE [LARGE SCALE GENOMIC DNA]</scope>
    <source>
        <strain evidence="9 10">NCTC10801</strain>
    </source>
</reference>
<dbReference type="GO" id="GO:0005829">
    <property type="term" value="C:cytosol"/>
    <property type="evidence" value="ECO:0007669"/>
    <property type="project" value="TreeGrafter"/>
</dbReference>
<dbReference type="PANTHER" id="PTHR38097:SF2">
    <property type="entry name" value="DNA-BINDING PROTEIN STPA"/>
    <property type="match status" value="1"/>
</dbReference>
<feature type="coiled-coil region" evidence="7">
    <location>
        <begin position="22"/>
        <end position="49"/>
    </location>
</feature>
<dbReference type="InterPro" id="IPR027454">
    <property type="entry name" value="Histone_HNS_N"/>
</dbReference>
<dbReference type="InterPro" id="IPR037150">
    <property type="entry name" value="H-NS_C_dom_sf"/>
</dbReference>
<evidence type="ECO:0000313" key="10">
    <source>
        <dbReference type="Proteomes" id="UP000254649"/>
    </source>
</evidence>
<dbReference type="GO" id="GO:0030527">
    <property type="term" value="F:structural constituent of chromatin"/>
    <property type="evidence" value="ECO:0007669"/>
    <property type="project" value="InterPro"/>
</dbReference>
<keyword evidence="10" id="KW-1185">Reference proteome</keyword>
<dbReference type="GO" id="GO:0001217">
    <property type="term" value="F:DNA-binding transcription repressor activity"/>
    <property type="evidence" value="ECO:0007669"/>
    <property type="project" value="TreeGrafter"/>
</dbReference>
<dbReference type="GO" id="GO:0000976">
    <property type="term" value="F:transcription cis-regulatory region binding"/>
    <property type="evidence" value="ECO:0007669"/>
    <property type="project" value="TreeGrafter"/>
</dbReference>
<comment type="subcellular location">
    <subcellularLocation>
        <location evidence="1">Cytoplasm</location>
        <location evidence="1">Nucleoid</location>
    </subcellularLocation>
</comment>
<dbReference type="InterPro" id="IPR054180">
    <property type="entry name" value="H-NS-like_N"/>
</dbReference>
<dbReference type="Proteomes" id="UP000254649">
    <property type="component" value="Unassembled WGS sequence"/>
</dbReference>
<evidence type="ECO:0000256" key="3">
    <source>
        <dbReference type="ARBA" id="ARBA00022490"/>
    </source>
</evidence>
<dbReference type="GO" id="GO:0009295">
    <property type="term" value="C:nucleoid"/>
    <property type="evidence" value="ECO:0007669"/>
    <property type="project" value="UniProtKB-SubCell"/>
</dbReference>
<feature type="DNA-binding region" evidence="6">
    <location>
        <begin position="108"/>
        <end position="113"/>
    </location>
</feature>
<keyword evidence="4 5" id="KW-0238">DNA-binding</keyword>
<dbReference type="GO" id="GO:0032993">
    <property type="term" value="C:protein-DNA complex"/>
    <property type="evidence" value="ECO:0007669"/>
    <property type="project" value="TreeGrafter"/>
</dbReference>
<dbReference type="AlphaFoldDB" id="A0A380TWE6"/>
<dbReference type="GO" id="GO:0003681">
    <property type="term" value="F:bent DNA binding"/>
    <property type="evidence" value="ECO:0007669"/>
    <property type="project" value="TreeGrafter"/>
</dbReference>
<evidence type="ECO:0000256" key="1">
    <source>
        <dbReference type="ARBA" id="ARBA00004453"/>
    </source>
</evidence>
<evidence type="ECO:0000256" key="5">
    <source>
        <dbReference type="PIRNR" id="PIRNR002096"/>
    </source>
</evidence>
<dbReference type="InterPro" id="IPR027444">
    <property type="entry name" value="H-NS_C_dom"/>
</dbReference>
<evidence type="ECO:0000313" key="9">
    <source>
        <dbReference type="EMBL" id="SUT92308.1"/>
    </source>
</evidence>
<dbReference type="SUPFAM" id="SSF81273">
    <property type="entry name" value="H-NS histone-like proteins"/>
    <property type="match status" value="2"/>
</dbReference>
<sequence>MSLAKNLNNLRFLRAAVNELGLEAAEQALEKLQQVVAEKREENAAAIAEEKARQELIAKYKEELKANGISLTELGLENETKVRKPRKPLAPKYKYVDENGEMRTWTGQGRTPRIIQVALDAGKSLDSFAI</sequence>
<comment type="similarity">
    <text evidence="2 5">Belongs to the histone-like protein H-NS family.</text>
</comment>
<dbReference type="SMART" id="SM00528">
    <property type="entry name" value="HNS"/>
    <property type="match status" value="1"/>
</dbReference>
<feature type="domain" description="DNA-binding protein H-NS-like C-terminal" evidence="8">
    <location>
        <begin position="83"/>
        <end position="130"/>
    </location>
</feature>
<gene>
    <name evidence="9" type="primary">hns</name>
    <name evidence="9" type="ORF">NCTC10801_01656</name>
</gene>
<dbReference type="OrthoDB" id="6088948at2"/>
<dbReference type="PANTHER" id="PTHR38097">
    <property type="match status" value="1"/>
</dbReference>
<evidence type="ECO:0000256" key="7">
    <source>
        <dbReference type="SAM" id="Coils"/>
    </source>
</evidence>
<dbReference type="Pfam" id="PF22470">
    <property type="entry name" value="Histone_HNS_N"/>
    <property type="match status" value="1"/>
</dbReference>
<dbReference type="Gene3D" id="1.10.287.1050">
    <property type="entry name" value="H-NS histone-like proteins"/>
    <property type="match status" value="1"/>
</dbReference>
<evidence type="ECO:0000256" key="2">
    <source>
        <dbReference type="ARBA" id="ARBA00010610"/>
    </source>
</evidence>
<name>A0A380TWE6_9PAST</name>
<evidence type="ECO:0000259" key="8">
    <source>
        <dbReference type="SMART" id="SM00528"/>
    </source>
</evidence>
<dbReference type="InterPro" id="IPR001801">
    <property type="entry name" value="Histone_HNS"/>
</dbReference>
<evidence type="ECO:0000256" key="4">
    <source>
        <dbReference type="ARBA" id="ARBA00023125"/>
    </source>
</evidence>
<keyword evidence="7" id="KW-0175">Coiled coil</keyword>
<dbReference type="PIRSF" id="PIRSF002096">
    <property type="entry name" value="HnS"/>
    <property type="match status" value="1"/>
</dbReference>
<dbReference type="Gene3D" id="4.10.430.10">
    <property type="entry name" value="Histone-like protein H-NS, C-terminal domain"/>
    <property type="match status" value="1"/>
</dbReference>
<evidence type="ECO:0000256" key="6">
    <source>
        <dbReference type="PIRSR" id="PIRSR002096-1"/>
    </source>
</evidence>
<dbReference type="Pfam" id="PF00816">
    <property type="entry name" value="Histone_HNS"/>
    <property type="match status" value="1"/>
</dbReference>
<dbReference type="GO" id="GO:0046983">
    <property type="term" value="F:protein dimerization activity"/>
    <property type="evidence" value="ECO:0007669"/>
    <property type="project" value="InterPro"/>
</dbReference>
<dbReference type="EMBL" id="UFRQ01000003">
    <property type="protein sequence ID" value="SUT92308.1"/>
    <property type="molecule type" value="Genomic_DNA"/>
</dbReference>
<accession>A0A380TWE6</accession>
<protein>
    <recommendedName>
        <fullName evidence="5">DNA-binding protein</fullName>
    </recommendedName>
</protein>
<keyword evidence="3" id="KW-0963">Cytoplasm</keyword>
<organism evidence="9 10">
    <name type="scientific">[Actinobacillus] rossii</name>
    <dbReference type="NCBI Taxonomy" id="123820"/>
    <lineage>
        <taxon>Bacteria</taxon>
        <taxon>Pseudomonadati</taxon>
        <taxon>Pseudomonadota</taxon>
        <taxon>Gammaproteobacteria</taxon>
        <taxon>Pasteurellales</taxon>
        <taxon>Pasteurellaceae</taxon>
    </lineage>
</organism>